<dbReference type="EMBL" id="JAEUBD010001178">
    <property type="protein sequence ID" value="KAH3664667.1"/>
    <property type="molecule type" value="Genomic_DNA"/>
</dbReference>
<evidence type="ECO:0000313" key="1">
    <source>
        <dbReference type="EMBL" id="KAH3664667.1"/>
    </source>
</evidence>
<reference evidence="1" key="2">
    <citation type="submission" date="2021-01" db="EMBL/GenBank/DDBJ databases">
        <authorList>
            <person name="Schikora-Tamarit M.A."/>
        </authorList>
    </citation>
    <scope>NUCLEOTIDE SEQUENCE</scope>
    <source>
        <strain evidence="1">NCAIM Y.01608</strain>
    </source>
</reference>
<sequence>MQLFVLLTRYRTRQSNGEEKLTNTNWPLSGRFELISLVLDFLTPSARNSISLTLNITSSNNLSAGLNKIPTGQHRAANKNRNTDRTVFKSAITGPSTYFTITGLLAGGIGIKGEIPVPLSLQSLNFSIKKYLTYT</sequence>
<dbReference type="AlphaFoldDB" id="A0A9P8P3S0"/>
<protein>
    <submittedName>
        <fullName evidence="1">Uncharacterized protein</fullName>
    </submittedName>
</protein>
<organism evidence="1 2">
    <name type="scientific">Ogataea polymorpha</name>
    <dbReference type="NCBI Taxonomy" id="460523"/>
    <lineage>
        <taxon>Eukaryota</taxon>
        <taxon>Fungi</taxon>
        <taxon>Dikarya</taxon>
        <taxon>Ascomycota</taxon>
        <taxon>Saccharomycotina</taxon>
        <taxon>Pichiomycetes</taxon>
        <taxon>Pichiales</taxon>
        <taxon>Pichiaceae</taxon>
        <taxon>Ogataea</taxon>
    </lineage>
</organism>
<gene>
    <name evidence="1" type="ORF">OGATHE_003482</name>
</gene>
<dbReference type="Proteomes" id="UP000788993">
    <property type="component" value="Unassembled WGS sequence"/>
</dbReference>
<proteinExistence type="predicted"/>
<accession>A0A9P8P3S0</accession>
<keyword evidence="2" id="KW-1185">Reference proteome</keyword>
<name>A0A9P8P3S0_9ASCO</name>
<reference evidence="1" key="1">
    <citation type="journal article" date="2021" name="Open Biol.">
        <title>Shared evolutionary footprints suggest mitochondrial oxidative damage underlies multiple complex I losses in fungi.</title>
        <authorList>
            <person name="Schikora-Tamarit M.A."/>
            <person name="Marcet-Houben M."/>
            <person name="Nosek J."/>
            <person name="Gabaldon T."/>
        </authorList>
    </citation>
    <scope>NUCLEOTIDE SEQUENCE</scope>
    <source>
        <strain evidence="1">NCAIM Y.01608</strain>
    </source>
</reference>
<evidence type="ECO:0000313" key="2">
    <source>
        <dbReference type="Proteomes" id="UP000788993"/>
    </source>
</evidence>
<comment type="caution">
    <text evidence="1">The sequence shown here is derived from an EMBL/GenBank/DDBJ whole genome shotgun (WGS) entry which is preliminary data.</text>
</comment>